<evidence type="ECO:0000313" key="2">
    <source>
        <dbReference type="EMBL" id="OZY86590.1"/>
    </source>
</evidence>
<comment type="caution">
    <text evidence="2">The sequence shown here is derived from an EMBL/GenBank/DDBJ whole genome shotgun (WGS) entry which is preliminary data.</text>
</comment>
<evidence type="ECO:0000256" key="1">
    <source>
        <dbReference type="SAM" id="Phobius"/>
    </source>
</evidence>
<feature type="transmembrane region" description="Helical" evidence="1">
    <location>
        <begin position="201"/>
        <end position="223"/>
    </location>
</feature>
<keyword evidence="3" id="KW-1185">Reference proteome</keyword>
<dbReference type="EMBL" id="NHNI01000001">
    <property type="protein sequence ID" value="OZY86590.1"/>
    <property type="molecule type" value="Genomic_DNA"/>
</dbReference>
<dbReference type="AlphaFoldDB" id="A0A266Q9T9"/>
<dbReference type="RefSeq" id="WP_094984221.1">
    <property type="nucleotide sequence ID" value="NZ_NHNI01000001.1"/>
</dbReference>
<protein>
    <recommendedName>
        <fullName evidence="4">DUF4129 domain-containing protein</fullName>
    </recommendedName>
</protein>
<feature type="transmembrane region" description="Helical" evidence="1">
    <location>
        <begin position="363"/>
        <end position="387"/>
    </location>
</feature>
<organism evidence="2 3">
    <name type="scientific">Cellvibrio mixtus</name>
    <dbReference type="NCBI Taxonomy" id="39650"/>
    <lineage>
        <taxon>Bacteria</taxon>
        <taxon>Pseudomonadati</taxon>
        <taxon>Pseudomonadota</taxon>
        <taxon>Gammaproteobacteria</taxon>
        <taxon>Cellvibrionales</taxon>
        <taxon>Cellvibrionaceae</taxon>
        <taxon>Cellvibrio</taxon>
    </lineage>
</organism>
<feature type="transmembrane region" description="Helical" evidence="1">
    <location>
        <begin position="247"/>
        <end position="266"/>
    </location>
</feature>
<feature type="transmembrane region" description="Helical" evidence="1">
    <location>
        <begin position="29"/>
        <end position="51"/>
    </location>
</feature>
<feature type="transmembrane region" description="Helical" evidence="1">
    <location>
        <begin position="151"/>
        <end position="175"/>
    </location>
</feature>
<sequence length="547" mass="62849">MNLDQVTLEIRPRSAWEAVDLGLLMAKRWWLPMMKVWLLASAPFFALALLIPDRYLWGAFLALWWFKPLYERPLLHILSRAVFNELPTTRNTLTLFPRLARQQLFMSMTIRRFSPTRAMDLPVLQLEGLAGAQRQTRLSVLHREDSAPAGWLSFIGLMLEIFLTIGMMSLIWSMIPSEFEIEWANLFFNQENTQLPYLQLALWYFALGLTAPFYVACGFALYLNRRVKLEAWDIDIAFRRIANKRSAAPVSLLAAITLGLCLLADLPNPAYADDPLPTMESTQESSDILSPELLDQPLGDYQDINREQAHKAITEVMQQAEFSRKETKRTLTFIEKEEKNWFLEFLDKHFGDYFDTLKDFKGFGFFASGLEILLWCAVLLLIALVIYRYRHWLSAQFVRVAPNKVPRTMPQTLFGMEVTKESLPDDVSTCALQLLQQGNSRAALALLYRASLFQLIYKGADIHEGHTEGECVQLMRELVNHTPAAQQQTLQQQILYFAELTRHWQQLAYGHQLPEFSLAEQLCLQWNSCWLSHTTPVSSATGKAGVQ</sequence>
<reference evidence="3" key="1">
    <citation type="submission" date="2017-05" db="EMBL/GenBank/DDBJ databases">
        <authorList>
            <person name="Barney B.M."/>
        </authorList>
    </citation>
    <scope>NUCLEOTIDE SEQUENCE [LARGE SCALE GENOMIC DNA]</scope>
    <source>
        <strain evidence="3">PSBB022</strain>
    </source>
</reference>
<keyword evidence="1" id="KW-0812">Transmembrane</keyword>
<accession>A0A266Q9T9</accession>
<keyword evidence="1" id="KW-1133">Transmembrane helix</keyword>
<proteinExistence type="predicted"/>
<keyword evidence="1" id="KW-0472">Membrane</keyword>
<evidence type="ECO:0000313" key="3">
    <source>
        <dbReference type="Proteomes" id="UP000216101"/>
    </source>
</evidence>
<evidence type="ECO:0008006" key="4">
    <source>
        <dbReference type="Google" id="ProtNLM"/>
    </source>
</evidence>
<name>A0A266Q9T9_9GAMM</name>
<gene>
    <name evidence="2" type="ORF">CBP51_06100</name>
</gene>
<dbReference type="Proteomes" id="UP000216101">
    <property type="component" value="Unassembled WGS sequence"/>
</dbReference>